<dbReference type="InterPro" id="IPR038900">
    <property type="entry name" value="TMC"/>
</dbReference>
<reference evidence="9 10" key="1">
    <citation type="submission" date="2024-02" db="EMBL/GenBank/DDBJ databases">
        <title>Chromosome-scale genome assembly of the rough periwinkle Littorina saxatilis.</title>
        <authorList>
            <person name="De Jode A."/>
            <person name="Faria R."/>
            <person name="Formenti G."/>
            <person name="Sims Y."/>
            <person name="Smith T.P."/>
            <person name="Tracey A."/>
            <person name="Wood J.M.D."/>
            <person name="Zagrodzka Z.B."/>
            <person name="Johannesson K."/>
            <person name="Butlin R.K."/>
            <person name="Leder E.H."/>
        </authorList>
    </citation>
    <scope>NUCLEOTIDE SEQUENCE [LARGE SCALE GENOMIC DNA]</scope>
    <source>
        <strain evidence="9">Snail1</strain>
        <tissue evidence="9">Muscle</tissue>
    </source>
</reference>
<dbReference type="InterPro" id="IPR012496">
    <property type="entry name" value="TMC_dom"/>
</dbReference>
<keyword evidence="5 7" id="KW-0472">Membrane</keyword>
<feature type="transmembrane region" description="Helical" evidence="7">
    <location>
        <begin position="509"/>
        <end position="525"/>
    </location>
</feature>
<evidence type="ECO:0000256" key="6">
    <source>
        <dbReference type="SAM" id="MobiDB-lite"/>
    </source>
</evidence>
<dbReference type="Proteomes" id="UP001374579">
    <property type="component" value="Unassembled WGS sequence"/>
</dbReference>
<organism evidence="9 10">
    <name type="scientific">Littorina saxatilis</name>
    <dbReference type="NCBI Taxonomy" id="31220"/>
    <lineage>
        <taxon>Eukaryota</taxon>
        <taxon>Metazoa</taxon>
        <taxon>Spiralia</taxon>
        <taxon>Lophotrochozoa</taxon>
        <taxon>Mollusca</taxon>
        <taxon>Gastropoda</taxon>
        <taxon>Caenogastropoda</taxon>
        <taxon>Littorinimorpha</taxon>
        <taxon>Littorinoidea</taxon>
        <taxon>Littorinidae</taxon>
        <taxon>Littorina</taxon>
    </lineage>
</organism>
<protein>
    <recommendedName>
        <fullName evidence="8">TMC domain-containing protein</fullName>
    </recommendedName>
</protein>
<dbReference type="Pfam" id="PF07810">
    <property type="entry name" value="TMC"/>
    <property type="match status" value="1"/>
</dbReference>
<accession>A0AAN9BVW1</accession>
<keyword evidence="4 7" id="KW-1133">Transmembrane helix</keyword>
<dbReference type="PANTHER" id="PTHR23302">
    <property type="entry name" value="TRANSMEMBRANE CHANNEL-RELATED"/>
    <property type="match status" value="1"/>
</dbReference>
<evidence type="ECO:0000256" key="5">
    <source>
        <dbReference type="ARBA" id="ARBA00023136"/>
    </source>
</evidence>
<comment type="caution">
    <text evidence="9">The sequence shown here is derived from an EMBL/GenBank/DDBJ whole genome shotgun (WGS) entry which is preliminary data.</text>
</comment>
<evidence type="ECO:0000259" key="8">
    <source>
        <dbReference type="Pfam" id="PF07810"/>
    </source>
</evidence>
<comment type="similarity">
    <text evidence="2">Belongs to the TMC family.</text>
</comment>
<evidence type="ECO:0000313" key="10">
    <source>
        <dbReference type="Proteomes" id="UP001374579"/>
    </source>
</evidence>
<feature type="compositionally biased region" description="Basic residues" evidence="6">
    <location>
        <begin position="114"/>
        <end position="128"/>
    </location>
</feature>
<dbReference type="PANTHER" id="PTHR23302:SF43">
    <property type="entry name" value="TMC DOMAIN-CONTAINING PROTEIN"/>
    <property type="match status" value="1"/>
</dbReference>
<proteinExistence type="inferred from homology"/>
<feature type="region of interest" description="Disordered" evidence="6">
    <location>
        <begin position="109"/>
        <end position="130"/>
    </location>
</feature>
<comment type="subcellular location">
    <subcellularLocation>
        <location evidence="1">Membrane</location>
        <topology evidence="1">Multi-pass membrane protein</topology>
    </subcellularLocation>
</comment>
<keyword evidence="10" id="KW-1185">Reference proteome</keyword>
<dbReference type="EMBL" id="JBAMIC010000002">
    <property type="protein sequence ID" value="KAK7112290.1"/>
    <property type="molecule type" value="Genomic_DNA"/>
</dbReference>
<dbReference type="GO" id="GO:0008381">
    <property type="term" value="F:mechanosensitive monoatomic ion channel activity"/>
    <property type="evidence" value="ECO:0007669"/>
    <property type="project" value="TreeGrafter"/>
</dbReference>
<feature type="domain" description="TMC" evidence="8">
    <location>
        <begin position="535"/>
        <end position="639"/>
    </location>
</feature>
<gene>
    <name evidence="9" type="ORF">V1264_011763</name>
</gene>
<evidence type="ECO:0000256" key="7">
    <source>
        <dbReference type="SAM" id="Phobius"/>
    </source>
</evidence>
<name>A0AAN9BVW1_9CAEN</name>
<feature type="transmembrane region" description="Helical" evidence="7">
    <location>
        <begin position="595"/>
        <end position="621"/>
    </location>
</feature>
<feature type="transmembrane region" description="Helical" evidence="7">
    <location>
        <begin position="241"/>
        <end position="264"/>
    </location>
</feature>
<feature type="transmembrane region" description="Helical" evidence="7">
    <location>
        <begin position="465"/>
        <end position="488"/>
    </location>
</feature>
<dbReference type="AlphaFoldDB" id="A0AAN9BVW1"/>
<feature type="transmembrane region" description="Helical" evidence="7">
    <location>
        <begin position="641"/>
        <end position="668"/>
    </location>
</feature>
<keyword evidence="3 7" id="KW-0812">Transmembrane</keyword>
<feature type="transmembrane region" description="Helical" evidence="7">
    <location>
        <begin position="319"/>
        <end position="337"/>
    </location>
</feature>
<evidence type="ECO:0000256" key="2">
    <source>
        <dbReference type="ARBA" id="ARBA00006510"/>
    </source>
</evidence>
<sequence length="809" mass="92584">MSHPYQNTGDFDTIPMHQFNPAFQSASLERQSALPPDGTHYEFATYGYPETRAHLEPPGPELHRGGFRSLHRTQTTDNRYGDNRETKDDIAMENLLKRLPSRQLESAANNAAKTLHRRHSRNKSRHGAIYHSTLRDGDLEDMIGSSSLLDADEEERVEEAIRSTPATMATRRSMIQKLSSRKRKSPGFMKRMNYSIGMGWKHFKDNMAELKYTMQLWHSHLKKIEGHFGTNVLSYFVFLKWLLLINIPTLLLTLGFIVAPQIIYRWLQQDTLGYISSEKFSGMELLTGAGWFEPTELYYGYYTNKTIQVIGSKSYKMQVAYLFTCGGYYLLTIIILGQSILSSYRKYYIEAGGFQSMQIVFKVLCSWDHGLTSAEAVKLKHKSVYLEFKEYLAGANKDKMRKTMIDRCKLFWLRVFTNVVVLVLIGASGYLVFYLSGTQLNRNTLFSNQTTSAAGVSTNETKNPWLLLVLPLCIGLIHRIMPIMFDFIEGYEQYEIPKSELYMHLSRSMVLRVTTLSVLVIYWYTEVSQSPDVPCWETFMGQELYRLVIVDFIFTLFSTLISELIRRLLVGRVKRVTHPTFALARNTLELIYSQALCWLGTFFAPLLSLIVIIKLIIIFYIKMISVLQNCKPSERPWRATWSHTIFLGYLFLFYLLTTVAVACGIIFIKPSIGCGPYQGKDVMYSVVPELVDSWKEEYAWISTVIYFVSSPGFIAAILVALGMGVYMIRTIMMGRQEAVQRLKQQLVLEGKDKTFLLNLLNQVTERHTCTSVSTTVRPLTQQISPQDDIVSPGGRVFVRSLAESTLGGR</sequence>
<feature type="transmembrane region" description="Helical" evidence="7">
    <location>
        <begin position="411"/>
        <end position="435"/>
    </location>
</feature>
<evidence type="ECO:0000313" key="9">
    <source>
        <dbReference type="EMBL" id="KAK7112290.1"/>
    </source>
</evidence>
<evidence type="ECO:0000256" key="4">
    <source>
        <dbReference type="ARBA" id="ARBA00022989"/>
    </source>
</evidence>
<evidence type="ECO:0000256" key="3">
    <source>
        <dbReference type="ARBA" id="ARBA00022692"/>
    </source>
</evidence>
<feature type="transmembrane region" description="Helical" evidence="7">
    <location>
        <begin position="704"/>
        <end position="728"/>
    </location>
</feature>
<evidence type="ECO:0000256" key="1">
    <source>
        <dbReference type="ARBA" id="ARBA00004141"/>
    </source>
</evidence>
<dbReference type="GO" id="GO:0005886">
    <property type="term" value="C:plasma membrane"/>
    <property type="evidence" value="ECO:0007669"/>
    <property type="project" value="InterPro"/>
</dbReference>